<dbReference type="AlphaFoldDB" id="A0A089L8K1"/>
<dbReference type="OrthoDB" id="9804312at2"/>
<dbReference type="Gene3D" id="3.40.50.150">
    <property type="entry name" value="Vaccinia Virus protein VP39"/>
    <property type="match status" value="1"/>
</dbReference>
<evidence type="ECO:0000259" key="4">
    <source>
        <dbReference type="Pfam" id="PF13649"/>
    </source>
</evidence>
<evidence type="ECO:0000256" key="3">
    <source>
        <dbReference type="ARBA" id="ARBA00022691"/>
    </source>
</evidence>
<dbReference type="GO" id="GO:0032259">
    <property type="term" value="P:methylation"/>
    <property type="evidence" value="ECO:0007669"/>
    <property type="project" value="UniProtKB-KW"/>
</dbReference>
<dbReference type="InterPro" id="IPR029063">
    <property type="entry name" value="SAM-dependent_MTases_sf"/>
</dbReference>
<organism evidence="5 6">
    <name type="scientific">Paenibacillus borealis</name>
    <dbReference type="NCBI Taxonomy" id="160799"/>
    <lineage>
        <taxon>Bacteria</taxon>
        <taxon>Bacillati</taxon>
        <taxon>Bacillota</taxon>
        <taxon>Bacilli</taxon>
        <taxon>Bacillales</taxon>
        <taxon>Paenibacillaceae</taxon>
        <taxon>Paenibacillus</taxon>
    </lineage>
</organism>
<dbReference type="KEGG" id="pbd:PBOR_05125"/>
<name>A0A089L8K1_PAEBO</name>
<keyword evidence="6" id="KW-1185">Reference proteome</keyword>
<dbReference type="CDD" id="cd02440">
    <property type="entry name" value="AdoMet_MTases"/>
    <property type="match status" value="1"/>
</dbReference>
<dbReference type="PANTHER" id="PTHR43464">
    <property type="entry name" value="METHYLTRANSFERASE"/>
    <property type="match status" value="1"/>
</dbReference>
<evidence type="ECO:0000313" key="5">
    <source>
        <dbReference type="EMBL" id="AIQ56385.1"/>
    </source>
</evidence>
<evidence type="ECO:0000256" key="2">
    <source>
        <dbReference type="ARBA" id="ARBA00022679"/>
    </source>
</evidence>
<accession>A0A089L8K1</accession>
<dbReference type="SUPFAM" id="SSF53335">
    <property type="entry name" value="S-adenosyl-L-methionine-dependent methyltransferases"/>
    <property type="match status" value="1"/>
</dbReference>
<dbReference type="Proteomes" id="UP000029518">
    <property type="component" value="Chromosome"/>
</dbReference>
<reference evidence="5" key="1">
    <citation type="submission" date="2014-08" db="EMBL/GenBank/DDBJ databases">
        <title>Comparative genomics of the Paenibacillus odorifer group.</title>
        <authorList>
            <person name="den Bakker H.C."/>
            <person name="Tsai Y.-C.Y.-C."/>
            <person name="Martin N."/>
            <person name="Korlach J."/>
            <person name="Wiedmann M."/>
        </authorList>
    </citation>
    <scope>NUCLEOTIDE SEQUENCE [LARGE SCALE GENOMIC DNA]</scope>
    <source>
        <strain evidence="5">DSM 13188</strain>
    </source>
</reference>
<dbReference type="PANTHER" id="PTHR43464:SF19">
    <property type="entry name" value="UBIQUINONE BIOSYNTHESIS O-METHYLTRANSFERASE, MITOCHONDRIAL"/>
    <property type="match status" value="1"/>
</dbReference>
<evidence type="ECO:0000256" key="1">
    <source>
        <dbReference type="ARBA" id="ARBA00022603"/>
    </source>
</evidence>
<gene>
    <name evidence="5" type="ORF">PBOR_05125</name>
</gene>
<dbReference type="EMBL" id="CP009285">
    <property type="protein sequence ID" value="AIQ56385.1"/>
    <property type="molecule type" value="Genomic_DNA"/>
</dbReference>
<proteinExistence type="predicted"/>
<keyword evidence="3" id="KW-0949">S-adenosyl-L-methionine</keyword>
<sequence>MTLETIYSHEDTLKMLDSLFREEGQWWDQFYGDRNKGIPFFKDSPDENLVEYVSGGHITPGRVLELGCGGGRNAVYLAQQGYAVDAIDISEAAVEWGKERARKHQVEVNFARSNIFDLSLEPGSYDLIYDSGCFHHIYPHRRVTFLELVNRTLKPGGYFGLVCFAAGAMGAEITDWEVYRQRSLRGGLGFTEDKLKSFFSGLQLIEFRRMRQMDQEDALFGEAFLWTALFRKN</sequence>
<dbReference type="GO" id="GO:0008168">
    <property type="term" value="F:methyltransferase activity"/>
    <property type="evidence" value="ECO:0007669"/>
    <property type="project" value="UniProtKB-KW"/>
</dbReference>
<dbReference type="HOGENOM" id="CLU_056435_3_0_9"/>
<dbReference type="InterPro" id="IPR041698">
    <property type="entry name" value="Methyltransf_25"/>
</dbReference>
<keyword evidence="2" id="KW-0808">Transferase</keyword>
<keyword evidence="1 5" id="KW-0489">Methyltransferase</keyword>
<protein>
    <submittedName>
        <fullName evidence="5">Methyltransferase</fullName>
    </submittedName>
</protein>
<feature type="domain" description="Methyltransferase" evidence="4">
    <location>
        <begin position="63"/>
        <end position="157"/>
    </location>
</feature>
<evidence type="ECO:0000313" key="6">
    <source>
        <dbReference type="Proteomes" id="UP000029518"/>
    </source>
</evidence>
<dbReference type="Pfam" id="PF13649">
    <property type="entry name" value="Methyltransf_25"/>
    <property type="match status" value="1"/>
</dbReference>
<dbReference type="RefSeq" id="WP_042210732.1">
    <property type="nucleotide sequence ID" value="NZ_CP009285.1"/>
</dbReference>